<evidence type="ECO:0000313" key="2">
    <source>
        <dbReference type="Proteomes" id="UP001177140"/>
    </source>
</evidence>
<reference evidence="1" key="1">
    <citation type="submission" date="2022-03" db="EMBL/GenBank/DDBJ databases">
        <title>A functionally conserved STORR gene fusion in Papaver species that diverged 16.8 million years ago.</title>
        <authorList>
            <person name="Catania T."/>
        </authorList>
    </citation>
    <scope>NUCLEOTIDE SEQUENCE</scope>
    <source>
        <strain evidence="1">S-191538</strain>
    </source>
</reference>
<sequence length="98" mass="10894">RLDADSEIAELMGTKKDVNGFNNEDDCVEIVQPEVNYILSTVLTTLGRSLDIQRGITRVFHRTAIAAELLARGGLLLTRSSCTLFICSYPPHVFLEQL</sequence>
<organism evidence="1 2">
    <name type="scientific">Papaver nudicaule</name>
    <name type="common">Iceland poppy</name>
    <dbReference type="NCBI Taxonomy" id="74823"/>
    <lineage>
        <taxon>Eukaryota</taxon>
        <taxon>Viridiplantae</taxon>
        <taxon>Streptophyta</taxon>
        <taxon>Embryophyta</taxon>
        <taxon>Tracheophyta</taxon>
        <taxon>Spermatophyta</taxon>
        <taxon>Magnoliopsida</taxon>
        <taxon>Ranunculales</taxon>
        <taxon>Papaveraceae</taxon>
        <taxon>Papaveroideae</taxon>
        <taxon>Papaver</taxon>
    </lineage>
</organism>
<dbReference type="AlphaFoldDB" id="A0AA41V8H4"/>
<dbReference type="EMBL" id="JAJJMA010166235">
    <property type="protein sequence ID" value="MCL7036287.1"/>
    <property type="molecule type" value="Genomic_DNA"/>
</dbReference>
<proteinExistence type="predicted"/>
<evidence type="ECO:0000313" key="1">
    <source>
        <dbReference type="EMBL" id="MCL7036287.1"/>
    </source>
</evidence>
<comment type="caution">
    <text evidence="1">The sequence shown here is derived from an EMBL/GenBank/DDBJ whole genome shotgun (WGS) entry which is preliminary data.</text>
</comment>
<dbReference type="Proteomes" id="UP001177140">
    <property type="component" value="Unassembled WGS sequence"/>
</dbReference>
<gene>
    <name evidence="1" type="ORF">MKW94_029891</name>
</gene>
<accession>A0AA41V8H4</accession>
<protein>
    <submittedName>
        <fullName evidence="1">Uncharacterized protein</fullName>
    </submittedName>
</protein>
<name>A0AA41V8H4_PAPNU</name>
<feature type="non-terminal residue" evidence="1">
    <location>
        <position position="98"/>
    </location>
</feature>
<keyword evidence="2" id="KW-1185">Reference proteome</keyword>